<evidence type="ECO:0000313" key="3">
    <source>
        <dbReference type="Proteomes" id="UP000727407"/>
    </source>
</evidence>
<name>A0A8J4TSC3_CLAMG</name>
<evidence type="ECO:0000256" key="1">
    <source>
        <dbReference type="SAM" id="MobiDB-lite"/>
    </source>
</evidence>
<proteinExistence type="predicted"/>
<gene>
    <name evidence="2" type="primary">mrc1</name>
    <name evidence="2" type="ORF">DAT39_013955</name>
</gene>
<accession>A0A8J4TSC3</accession>
<comment type="caution">
    <text evidence="2">The sequence shown here is derived from an EMBL/GenBank/DDBJ whole genome shotgun (WGS) entry which is preliminary data.</text>
</comment>
<keyword evidence="3" id="KW-1185">Reference proteome</keyword>
<protein>
    <submittedName>
        <fullName evidence="2">Macrophage mannose receptor 1</fullName>
    </submittedName>
</protein>
<sequence length="149" mass="17013">MSNKRLERFSNRPGLCGRRSETIEPKTRKNDKPTRRLRKKDYLLSAFRRLMRQEGQKQRSAHVRKPPPCSIPNGQTFKPRPSPSPRNGVEGNIVSKRAIKRFRMPSEPRGLHGTRGKQGGKSQLPPLSLHDLPPRSYGEPSDLLALSER</sequence>
<organism evidence="2 3">
    <name type="scientific">Clarias magur</name>
    <name type="common">Asian catfish</name>
    <name type="synonym">Macropteronotus magur</name>
    <dbReference type="NCBI Taxonomy" id="1594786"/>
    <lineage>
        <taxon>Eukaryota</taxon>
        <taxon>Metazoa</taxon>
        <taxon>Chordata</taxon>
        <taxon>Craniata</taxon>
        <taxon>Vertebrata</taxon>
        <taxon>Euteleostomi</taxon>
        <taxon>Actinopterygii</taxon>
        <taxon>Neopterygii</taxon>
        <taxon>Teleostei</taxon>
        <taxon>Ostariophysi</taxon>
        <taxon>Siluriformes</taxon>
        <taxon>Clariidae</taxon>
        <taxon>Clarias</taxon>
    </lineage>
</organism>
<evidence type="ECO:0000313" key="2">
    <source>
        <dbReference type="EMBL" id="KAF5896329.1"/>
    </source>
</evidence>
<keyword evidence="2" id="KW-0675">Receptor</keyword>
<feature type="region of interest" description="Disordered" evidence="1">
    <location>
        <begin position="1"/>
        <end position="149"/>
    </location>
</feature>
<dbReference type="AlphaFoldDB" id="A0A8J4TSC3"/>
<dbReference type="Proteomes" id="UP000727407">
    <property type="component" value="Unassembled WGS sequence"/>
</dbReference>
<reference evidence="2" key="1">
    <citation type="submission" date="2020-07" db="EMBL/GenBank/DDBJ databases">
        <title>Clarias magur genome sequencing, assembly and annotation.</title>
        <authorList>
            <person name="Kushwaha B."/>
            <person name="Kumar R."/>
            <person name="Das P."/>
            <person name="Joshi C.G."/>
            <person name="Kumar D."/>
            <person name="Nagpure N.S."/>
            <person name="Pandey M."/>
            <person name="Agarwal S."/>
            <person name="Srivastava S."/>
            <person name="Singh M."/>
            <person name="Sahoo L."/>
            <person name="Jayasankar P."/>
            <person name="Meher P.K."/>
            <person name="Koringa P.G."/>
            <person name="Iquebal M.A."/>
            <person name="Das S.P."/>
            <person name="Bit A."/>
            <person name="Patnaik S."/>
            <person name="Patel N."/>
            <person name="Shah T.M."/>
            <person name="Hinsu A."/>
            <person name="Jena J.K."/>
        </authorList>
    </citation>
    <scope>NUCLEOTIDE SEQUENCE</scope>
    <source>
        <strain evidence="2">CIFAMagur01</strain>
        <tissue evidence="2">Testis</tissue>
    </source>
</reference>
<feature type="compositionally biased region" description="Basic and acidic residues" evidence="1">
    <location>
        <begin position="18"/>
        <end position="34"/>
    </location>
</feature>
<dbReference type="EMBL" id="QNUK01000281">
    <property type="protein sequence ID" value="KAF5896329.1"/>
    <property type="molecule type" value="Genomic_DNA"/>
</dbReference>
<feature type="compositionally biased region" description="Basic and acidic residues" evidence="1">
    <location>
        <begin position="1"/>
        <end position="10"/>
    </location>
</feature>